<reference evidence="2 3" key="1">
    <citation type="submission" date="2020-08" db="EMBL/GenBank/DDBJ databases">
        <title>Aphidius gifuensis genome sequencing and assembly.</title>
        <authorList>
            <person name="Du Z."/>
        </authorList>
    </citation>
    <scope>NUCLEOTIDE SEQUENCE [LARGE SCALE GENOMIC DNA]</scope>
    <source>
        <strain evidence="2">YNYX2018</strain>
        <tissue evidence="2">Adults</tissue>
    </source>
</reference>
<organism evidence="2 3">
    <name type="scientific">Aphidius gifuensis</name>
    <name type="common">Parasitoid wasp</name>
    <dbReference type="NCBI Taxonomy" id="684658"/>
    <lineage>
        <taxon>Eukaryota</taxon>
        <taxon>Metazoa</taxon>
        <taxon>Ecdysozoa</taxon>
        <taxon>Arthropoda</taxon>
        <taxon>Hexapoda</taxon>
        <taxon>Insecta</taxon>
        <taxon>Pterygota</taxon>
        <taxon>Neoptera</taxon>
        <taxon>Endopterygota</taxon>
        <taxon>Hymenoptera</taxon>
        <taxon>Apocrita</taxon>
        <taxon>Ichneumonoidea</taxon>
        <taxon>Braconidae</taxon>
        <taxon>Aphidiinae</taxon>
        <taxon>Aphidius</taxon>
    </lineage>
</organism>
<dbReference type="Proteomes" id="UP000639338">
    <property type="component" value="Unassembled WGS sequence"/>
</dbReference>
<proteinExistence type="predicted"/>
<dbReference type="PANTHER" id="PTHR37159:SF1">
    <property type="entry name" value="GH11867P"/>
    <property type="match status" value="1"/>
</dbReference>
<evidence type="ECO:0008006" key="4">
    <source>
        <dbReference type="Google" id="ProtNLM"/>
    </source>
</evidence>
<keyword evidence="1" id="KW-1133">Transmembrane helix</keyword>
<dbReference type="EMBL" id="JACMRX010000001">
    <property type="protein sequence ID" value="KAF7996666.1"/>
    <property type="molecule type" value="Genomic_DNA"/>
</dbReference>
<evidence type="ECO:0000313" key="2">
    <source>
        <dbReference type="EMBL" id="KAF7996666.1"/>
    </source>
</evidence>
<protein>
    <recommendedName>
        <fullName evidence="4">ER-bound oxygenase mpaB/mpaB'/Rubber oxygenase catalytic domain-containing protein</fullName>
    </recommendedName>
</protein>
<evidence type="ECO:0000256" key="1">
    <source>
        <dbReference type="SAM" id="Phobius"/>
    </source>
</evidence>
<dbReference type="PANTHER" id="PTHR37159">
    <property type="entry name" value="GH11867P"/>
    <property type="match status" value="1"/>
</dbReference>
<dbReference type="AlphaFoldDB" id="A0A834Y296"/>
<keyword evidence="1" id="KW-0472">Membrane</keyword>
<dbReference type="OrthoDB" id="6361347at2759"/>
<evidence type="ECO:0000313" key="3">
    <source>
        <dbReference type="Proteomes" id="UP000639338"/>
    </source>
</evidence>
<keyword evidence="3" id="KW-1185">Reference proteome</keyword>
<name>A0A834Y296_APHGI</name>
<accession>A0A834Y296</accession>
<keyword evidence="1" id="KW-0812">Transmembrane</keyword>
<feature type="transmembrane region" description="Helical" evidence="1">
    <location>
        <begin position="61"/>
        <end position="82"/>
    </location>
</feature>
<gene>
    <name evidence="2" type="ORF">HCN44_002312</name>
</gene>
<sequence>MSAKRHIDDEQPDTIQAHFESLLMDEQEIDDETEEMTIRDLPEWYNEKLFKTGQNYCKRNRLAVCSALVLGVLTTFILPEVLKLLIWTKQSGTPCSSFRRYLRTILHIMTLNSSDINDPESSWWKSLNVIRWKHGTASRKSGQSGPGRILNRDMAIAQFSFIGYILIMPDKFGLTNEAKEREGFNHLWKVIGHLLGIPDKFNICRKNEGETTQLCHKLQDEIFIKYMKNEPEKFKSMAHAYLEGAWYIDPTLDADSLMYFWYNISGLEYKKPLGLFSQLNYKFRLGLIYLLGVPIVGDVLRFLSNYYLEICLWSATNFNILAWLRFGKSNTKINLHPYTKKIGNTTADCK</sequence>
<comment type="caution">
    <text evidence="2">The sequence shown here is derived from an EMBL/GenBank/DDBJ whole genome shotgun (WGS) entry which is preliminary data.</text>
</comment>